<evidence type="ECO:0000256" key="2">
    <source>
        <dbReference type="ARBA" id="ARBA00023125"/>
    </source>
</evidence>
<proteinExistence type="predicted"/>
<dbReference type="PANTHER" id="PTHR35790:SF4">
    <property type="entry name" value="HTH-TYPE TRANSCRIPTIONAL REGULATOR PCHR"/>
    <property type="match status" value="1"/>
</dbReference>
<dbReference type="OrthoDB" id="5358347at2"/>
<dbReference type="SMART" id="SM00347">
    <property type="entry name" value="HTH_MARR"/>
    <property type="match status" value="1"/>
</dbReference>
<dbReference type="Proteomes" id="UP000297065">
    <property type="component" value="Chromosome"/>
</dbReference>
<dbReference type="EMBL" id="CP036295">
    <property type="protein sequence ID" value="QCC84828.1"/>
    <property type="molecule type" value="Genomic_DNA"/>
</dbReference>
<reference evidence="5 6" key="1">
    <citation type="submission" date="2019-02" db="EMBL/GenBank/DDBJ databases">
        <title>Complete Genome Sequence of Desulfovibrio desulfuricans IC1, a Sulfonate Utilizing Anaerobe.</title>
        <authorList>
            <person name="Day L.A."/>
            <person name="De Leon K.B."/>
            <person name="Wall J.D."/>
        </authorList>
    </citation>
    <scope>NUCLEOTIDE SEQUENCE [LARGE SCALE GENOMIC DNA]</scope>
    <source>
        <strain evidence="5 6">IC1</strain>
    </source>
</reference>
<dbReference type="InterPro" id="IPR036388">
    <property type="entry name" value="WH-like_DNA-bd_sf"/>
</dbReference>
<keyword evidence="1" id="KW-0805">Transcription regulation</keyword>
<sequence length="157" mass="18118">MDQPHKIVAELIKISEHADAFKHGNEDFFDELNITEVHCIHWIGSLDHANVTKVSVEMGMTRGAISKICKKLLQKNLIESYQEPENNKNIYFRVAEGGKKIFEAHKITHNRAFGEKLNIVGRYDEDEQAVILRFLMDINGLVEASFEKFYADHCDRK</sequence>
<accession>A0A4P7UJC5</accession>
<name>A0A4P7UJC5_DESDE</name>
<keyword evidence="2" id="KW-0238">DNA-binding</keyword>
<dbReference type="PANTHER" id="PTHR35790">
    <property type="entry name" value="HTH-TYPE TRANSCRIPTIONAL REGULATOR PCHR"/>
    <property type="match status" value="1"/>
</dbReference>
<dbReference type="InterPro" id="IPR036390">
    <property type="entry name" value="WH_DNA-bd_sf"/>
</dbReference>
<dbReference type="SUPFAM" id="SSF46785">
    <property type="entry name" value="Winged helix' DNA-binding domain"/>
    <property type="match status" value="1"/>
</dbReference>
<evidence type="ECO:0000313" key="6">
    <source>
        <dbReference type="Proteomes" id="UP000297065"/>
    </source>
</evidence>
<dbReference type="AlphaFoldDB" id="A0A4P7UJC5"/>
<evidence type="ECO:0000313" key="5">
    <source>
        <dbReference type="EMBL" id="QCC84828.1"/>
    </source>
</evidence>
<dbReference type="InterPro" id="IPR052067">
    <property type="entry name" value="Metal_resp_HTH_trans_reg"/>
</dbReference>
<dbReference type="GO" id="GO:0003677">
    <property type="term" value="F:DNA binding"/>
    <property type="evidence" value="ECO:0007669"/>
    <property type="project" value="UniProtKB-KW"/>
</dbReference>
<dbReference type="RefSeq" id="WP_136399050.1">
    <property type="nucleotide sequence ID" value="NZ_CP036295.1"/>
</dbReference>
<organism evidence="5 6">
    <name type="scientific">Desulfovibrio desulfuricans</name>
    <dbReference type="NCBI Taxonomy" id="876"/>
    <lineage>
        <taxon>Bacteria</taxon>
        <taxon>Pseudomonadati</taxon>
        <taxon>Thermodesulfobacteriota</taxon>
        <taxon>Desulfovibrionia</taxon>
        <taxon>Desulfovibrionales</taxon>
        <taxon>Desulfovibrionaceae</taxon>
        <taxon>Desulfovibrio</taxon>
    </lineage>
</organism>
<gene>
    <name evidence="5" type="ORF">DDIC_02835</name>
</gene>
<feature type="domain" description="HTH marR-type" evidence="4">
    <location>
        <begin position="25"/>
        <end position="128"/>
    </location>
</feature>
<dbReference type="InterPro" id="IPR000835">
    <property type="entry name" value="HTH_MarR-typ"/>
</dbReference>
<protein>
    <submittedName>
        <fullName evidence="5">MarR family transcriptional regulator</fullName>
    </submittedName>
</protein>
<dbReference type="Gene3D" id="1.10.10.10">
    <property type="entry name" value="Winged helix-like DNA-binding domain superfamily/Winged helix DNA-binding domain"/>
    <property type="match status" value="1"/>
</dbReference>
<keyword evidence="3" id="KW-0804">Transcription</keyword>
<dbReference type="Pfam" id="PF01047">
    <property type="entry name" value="MarR"/>
    <property type="match status" value="1"/>
</dbReference>
<dbReference type="GO" id="GO:0003700">
    <property type="term" value="F:DNA-binding transcription factor activity"/>
    <property type="evidence" value="ECO:0007669"/>
    <property type="project" value="InterPro"/>
</dbReference>
<evidence type="ECO:0000256" key="1">
    <source>
        <dbReference type="ARBA" id="ARBA00023015"/>
    </source>
</evidence>
<evidence type="ECO:0000256" key="3">
    <source>
        <dbReference type="ARBA" id="ARBA00023163"/>
    </source>
</evidence>
<evidence type="ECO:0000259" key="4">
    <source>
        <dbReference type="SMART" id="SM00347"/>
    </source>
</evidence>